<dbReference type="EMBL" id="JAJJMA010244941">
    <property type="protein sequence ID" value="MCL7043286.1"/>
    <property type="molecule type" value="Genomic_DNA"/>
</dbReference>
<evidence type="ECO:0000313" key="3">
    <source>
        <dbReference type="Proteomes" id="UP001177140"/>
    </source>
</evidence>
<reference evidence="2" key="1">
    <citation type="submission" date="2022-03" db="EMBL/GenBank/DDBJ databases">
        <title>A functionally conserved STORR gene fusion in Papaver species that diverged 16.8 million years ago.</title>
        <authorList>
            <person name="Catania T."/>
        </authorList>
    </citation>
    <scope>NUCLEOTIDE SEQUENCE</scope>
    <source>
        <strain evidence="2">S-191538</strain>
    </source>
</reference>
<comment type="caution">
    <text evidence="2">The sequence shown here is derived from an EMBL/GenBank/DDBJ whole genome shotgun (WGS) entry which is preliminary data.</text>
</comment>
<keyword evidence="3" id="KW-1185">Reference proteome</keyword>
<sequence>TLYCEDMFTHMPTFRELRRLVVSSKLSLIMSMGLLHLLLTLPNVESVVIAQGFFPIKNYSGLDRYGLPECLLPRLTVVEIGEIDGKQEDLDIINCFLKISPGLQTMRIAFPSSLSQYRRDRVMEKILMLSKGSTCCEFNFLA</sequence>
<proteinExistence type="predicted"/>
<feature type="domain" description="FBD" evidence="1">
    <location>
        <begin position="69"/>
        <end position="141"/>
    </location>
</feature>
<accession>A0AA41VL35</accession>
<dbReference type="AlphaFoldDB" id="A0AA41VL35"/>
<dbReference type="InterPro" id="IPR006566">
    <property type="entry name" value="FBD"/>
</dbReference>
<feature type="non-terminal residue" evidence="2">
    <location>
        <position position="142"/>
    </location>
</feature>
<evidence type="ECO:0000313" key="2">
    <source>
        <dbReference type="EMBL" id="MCL7043286.1"/>
    </source>
</evidence>
<evidence type="ECO:0000259" key="1">
    <source>
        <dbReference type="SMART" id="SM00579"/>
    </source>
</evidence>
<dbReference type="SMART" id="SM00579">
    <property type="entry name" value="FBD"/>
    <property type="match status" value="1"/>
</dbReference>
<organism evidence="2 3">
    <name type="scientific">Papaver nudicaule</name>
    <name type="common">Iceland poppy</name>
    <dbReference type="NCBI Taxonomy" id="74823"/>
    <lineage>
        <taxon>Eukaryota</taxon>
        <taxon>Viridiplantae</taxon>
        <taxon>Streptophyta</taxon>
        <taxon>Embryophyta</taxon>
        <taxon>Tracheophyta</taxon>
        <taxon>Spermatophyta</taxon>
        <taxon>Magnoliopsida</taxon>
        <taxon>Ranunculales</taxon>
        <taxon>Papaveraceae</taxon>
        <taxon>Papaveroideae</taxon>
        <taxon>Papaver</taxon>
    </lineage>
</organism>
<dbReference type="Proteomes" id="UP001177140">
    <property type="component" value="Unassembled WGS sequence"/>
</dbReference>
<name>A0AA41VL35_PAPNU</name>
<gene>
    <name evidence="2" type="ORF">MKW94_024577</name>
</gene>
<dbReference type="Pfam" id="PF08387">
    <property type="entry name" value="FBD"/>
    <property type="match status" value="1"/>
</dbReference>
<protein>
    <recommendedName>
        <fullName evidence="1">FBD domain-containing protein</fullName>
    </recommendedName>
</protein>